<proteinExistence type="predicted"/>
<name>A0AAV4XCC6_CAEEX</name>
<accession>A0AAV4XCC6</accession>
<organism evidence="1 2">
    <name type="scientific">Caerostris extrusa</name>
    <name type="common">Bark spider</name>
    <name type="synonym">Caerostris bankana</name>
    <dbReference type="NCBI Taxonomy" id="172846"/>
    <lineage>
        <taxon>Eukaryota</taxon>
        <taxon>Metazoa</taxon>
        <taxon>Ecdysozoa</taxon>
        <taxon>Arthropoda</taxon>
        <taxon>Chelicerata</taxon>
        <taxon>Arachnida</taxon>
        <taxon>Araneae</taxon>
        <taxon>Araneomorphae</taxon>
        <taxon>Entelegynae</taxon>
        <taxon>Araneoidea</taxon>
        <taxon>Araneidae</taxon>
        <taxon>Caerostris</taxon>
    </lineage>
</organism>
<dbReference type="Proteomes" id="UP001054945">
    <property type="component" value="Unassembled WGS sequence"/>
</dbReference>
<comment type="caution">
    <text evidence="1">The sequence shown here is derived from an EMBL/GenBank/DDBJ whole genome shotgun (WGS) entry which is preliminary data.</text>
</comment>
<protein>
    <submittedName>
        <fullName evidence="1">Uncharacterized protein</fullName>
    </submittedName>
</protein>
<keyword evidence="2" id="KW-1185">Reference proteome</keyword>
<sequence>MSTANSALSIPNLHAIRSSKTCHKTSRAAVKRDYSCGCIMEIDPQLMDSNRGGPPPSPSICEYLLHNHPLLVRRCYILMKSFRFGINLWMETDFCVTIILEEG</sequence>
<dbReference type="EMBL" id="BPLR01017415">
    <property type="protein sequence ID" value="GIY91444.1"/>
    <property type="molecule type" value="Genomic_DNA"/>
</dbReference>
<evidence type="ECO:0000313" key="2">
    <source>
        <dbReference type="Proteomes" id="UP001054945"/>
    </source>
</evidence>
<dbReference type="AlphaFoldDB" id="A0AAV4XCC6"/>
<gene>
    <name evidence="1" type="ORF">CEXT_394841</name>
</gene>
<reference evidence="1 2" key="1">
    <citation type="submission" date="2021-06" db="EMBL/GenBank/DDBJ databases">
        <title>Caerostris extrusa draft genome.</title>
        <authorList>
            <person name="Kono N."/>
            <person name="Arakawa K."/>
        </authorList>
    </citation>
    <scope>NUCLEOTIDE SEQUENCE [LARGE SCALE GENOMIC DNA]</scope>
</reference>
<evidence type="ECO:0000313" key="1">
    <source>
        <dbReference type="EMBL" id="GIY91444.1"/>
    </source>
</evidence>